<proteinExistence type="predicted"/>
<evidence type="ECO:0000313" key="1">
    <source>
        <dbReference type="EMBL" id="ADV82206.1"/>
    </source>
</evidence>
<organism evidence="1 2">
    <name type="scientific">Terriglobus saanensis (strain ATCC BAA-1853 / DSM 23119 / SP1PR4)</name>
    <dbReference type="NCBI Taxonomy" id="401053"/>
    <lineage>
        <taxon>Bacteria</taxon>
        <taxon>Pseudomonadati</taxon>
        <taxon>Acidobacteriota</taxon>
        <taxon>Terriglobia</taxon>
        <taxon>Terriglobales</taxon>
        <taxon>Acidobacteriaceae</taxon>
        <taxon>Terriglobus</taxon>
    </lineage>
</organism>
<dbReference type="KEGG" id="tsa:AciPR4_1383"/>
<dbReference type="AlphaFoldDB" id="E8V051"/>
<keyword evidence="2" id="KW-1185">Reference proteome</keyword>
<dbReference type="EMBL" id="CP002467">
    <property type="protein sequence ID" value="ADV82206.1"/>
    <property type="molecule type" value="Genomic_DNA"/>
</dbReference>
<name>E8V051_TERSS</name>
<dbReference type="HOGENOM" id="CLU_3349709_0_0_0"/>
<evidence type="ECO:0000313" key="2">
    <source>
        <dbReference type="Proteomes" id="UP000006844"/>
    </source>
</evidence>
<dbReference type="Proteomes" id="UP000006844">
    <property type="component" value="Chromosome"/>
</dbReference>
<accession>E8V051</accession>
<gene>
    <name evidence="1" type="ordered locus">AciPR4_1383</name>
</gene>
<protein>
    <submittedName>
        <fullName evidence="1">Uncharacterized protein</fullName>
    </submittedName>
</protein>
<reference evidence="1 2" key="1">
    <citation type="journal article" date="2012" name="Stand. Genomic Sci.">
        <title>Complete genome sequence of Terriglobus saanensis type strain SP1PR4(T), an Acidobacteria from tundra soil.</title>
        <authorList>
            <person name="Rawat S.R."/>
            <person name="Mannisto M.K."/>
            <person name="Starovoytov V."/>
            <person name="Goodwin L."/>
            <person name="Nolan M."/>
            <person name="Hauser L."/>
            <person name="Land M."/>
            <person name="Davenport K.W."/>
            <person name="Woyke T."/>
            <person name="Haggblom M.M."/>
        </authorList>
    </citation>
    <scope>NUCLEOTIDE SEQUENCE</scope>
    <source>
        <strain evidence="2">ATCC BAA-1853 / DSM 23119 / SP1PR4</strain>
    </source>
</reference>
<sequence>MHCILAEVTAWICSTTSSTEAKRQKFICGELTPFLID</sequence>